<proteinExistence type="predicted"/>
<comment type="caution">
    <text evidence="1">The sequence shown here is derived from an EMBL/GenBank/DDBJ whole genome shotgun (WGS) entry which is preliminary data.</text>
</comment>
<sequence>MTDEAGNEGTLQGTLTIFSRSQYIDVTVPVKTEFAQNKSSDGIVSPIYKIQNHSERSISVFIDSVTNGEHTESLTDLTLGMKNTQQDQSILLVSHGQTLSESTPLTTLSNETGIYEFSFFGSAGNNISLEDLLVPIKPTYMMNLRFEVNKEE</sequence>
<keyword evidence="2" id="KW-1185">Reference proteome</keyword>
<protein>
    <submittedName>
        <fullName evidence="1">Uncharacterized protein</fullName>
    </submittedName>
</protein>
<dbReference type="Proteomes" id="UP000182152">
    <property type="component" value="Unassembled WGS sequence"/>
</dbReference>
<dbReference type="AlphaFoldDB" id="A0A1L8WQH4"/>
<reference evidence="1 2" key="1">
    <citation type="submission" date="2014-12" db="EMBL/GenBank/DDBJ databases">
        <title>Draft genome sequences of 29 type strains of Enterococci.</title>
        <authorList>
            <person name="Zhong Z."/>
            <person name="Sun Z."/>
            <person name="Liu W."/>
            <person name="Zhang W."/>
            <person name="Zhang H."/>
        </authorList>
    </citation>
    <scope>NUCLEOTIDE SEQUENCE [LARGE SCALE GENOMIC DNA]</scope>
    <source>
        <strain evidence="1 2">DSM 15687</strain>
    </source>
</reference>
<evidence type="ECO:0000313" key="1">
    <source>
        <dbReference type="EMBL" id="OJG83256.1"/>
    </source>
</evidence>
<name>A0A1L8WQH4_9ENTE</name>
<gene>
    <name evidence="1" type="ORF">RV14_GL001614</name>
</gene>
<dbReference type="EMBL" id="JXLB01000004">
    <property type="protein sequence ID" value="OJG83256.1"/>
    <property type="molecule type" value="Genomic_DNA"/>
</dbReference>
<accession>A0A1L8WQH4</accession>
<organism evidence="1 2">
    <name type="scientific">Enterococcus ratti</name>
    <dbReference type="NCBI Taxonomy" id="150033"/>
    <lineage>
        <taxon>Bacteria</taxon>
        <taxon>Bacillati</taxon>
        <taxon>Bacillota</taxon>
        <taxon>Bacilli</taxon>
        <taxon>Lactobacillales</taxon>
        <taxon>Enterococcaceae</taxon>
        <taxon>Enterococcus</taxon>
    </lineage>
</organism>
<dbReference type="STRING" id="150033.RV14_GL001614"/>
<evidence type="ECO:0000313" key="2">
    <source>
        <dbReference type="Proteomes" id="UP000182152"/>
    </source>
</evidence>